<dbReference type="InterPro" id="IPR001202">
    <property type="entry name" value="WW_dom"/>
</dbReference>
<dbReference type="HOGENOM" id="CLU_092587_1_0_1"/>
<reference evidence="6" key="1">
    <citation type="journal article" date="2013" name="Science">
        <title>The Amborella genome and the evolution of flowering plants.</title>
        <authorList>
            <consortium name="Amborella Genome Project"/>
        </authorList>
    </citation>
    <scope>NUCLEOTIDE SEQUENCE [LARGE SCALE GENOMIC DNA]</scope>
</reference>
<organism evidence="5 6">
    <name type="scientific">Amborella trichopoda</name>
    <dbReference type="NCBI Taxonomy" id="13333"/>
    <lineage>
        <taxon>Eukaryota</taxon>
        <taxon>Viridiplantae</taxon>
        <taxon>Streptophyta</taxon>
        <taxon>Embryophyta</taxon>
        <taxon>Tracheophyta</taxon>
        <taxon>Spermatophyta</taxon>
        <taxon>Magnoliopsida</taxon>
        <taxon>Amborellales</taxon>
        <taxon>Amborellaceae</taxon>
        <taxon>Amborella</taxon>
    </lineage>
</organism>
<sequence>MVSFPMQSSGDHEKRELEKNTASINNNKRRWDDLELQLEHKATPIDVELHLERPLPREWQQCLDLQSGEIHFYNIRTQKRTWKDPREAPHPSMRLDLELNLTLPENDGDHLKRPKTDDPKHFPATEMVATPCFRCHMLVVLCKSSPTCPNCKFLHPLEQKKEPNLPFRQTMSLLCCED</sequence>
<evidence type="ECO:0000256" key="3">
    <source>
        <dbReference type="SAM" id="MobiDB-lite"/>
    </source>
</evidence>
<accession>U5CWS9</accession>
<evidence type="ECO:0000256" key="1">
    <source>
        <dbReference type="ARBA" id="ARBA00004496"/>
    </source>
</evidence>
<dbReference type="PROSITE" id="PS50020">
    <property type="entry name" value="WW_DOMAIN_2"/>
    <property type="match status" value="1"/>
</dbReference>
<keyword evidence="6" id="KW-1185">Reference proteome</keyword>
<dbReference type="InterPro" id="IPR051105">
    <property type="entry name" value="WWC/KIBRA_Hippo_Reg"/>
</dbReference>
<gene>
    <name evidence="5" type="ORF">AMTR_s00038p00161690</name>
</gene>
<feature type="domain" description="WW" evidence="4">
    <location>
        <begin position="53"/>
        <end position="87"/>
    </location>
</feature>
<dbReference type="InterPro" id="IPR036020">
    <property type="entry name" value="WW_dom_sf"/>
</dbReference>
<dbReference type="GO" id="GO:0005737">
    <property type="term" value="C:cytoplasm"/>
    <property type="evidence" value="ECO:0007669"/>
    <property type="project" value="UniProtKB-SubCell"/>
</dbReference>
<feature type="region of interest" description="Disordered" evidence="3">
    <location>
        <begin position="1"/>
        <end position="21"/>
    </location>
</feature>
<protein>
    <recommendedName>
        <fullName evidence="4">WW domain-containing protein</fullName>
    </recommendedName>
</protein>
<dbReference type="KEGG" id="atr:18442860"/>
<dbReference type="AlphaFoldDB" id="U5CWS9"/>
<dbReference type="PANTHER" id="PTHR14791:SF42">
    <property type="entry name" value="F16L1.2 PROTEIN"/>
    <property type="match status" value="1"/>
</dbReference>
<proteinExistence type="predicted"/>
<dbReference type="Gene3D" id="2.20.70.10">
    <property type="match status" value="1"/>
</dbReference>
<dbReference type="Proteomes" id="UP000017836">
    <property type="component" value="Unassembled WGS sequence"/>
</dbReference>
<feature type="compositionally biased region" description="Basic and acidic residues" evidence="3">
    <location>
        <begin position="10"/>
        <end position="19"/>
    </location>
</feature>
<evidence type="ECO:0000256" key="2">
    <source>
        <dbReference type="ARBA" id="ARBA00022490"/>
    </source>
</evidence>
<dbReference type="SUPFAM" id="SSF51045">
    <property type="entry name" value="WW domain"/>
    <property type="match status" value="1"/>
</dbReference>
<evidence type="ECO:0000313" key="5">
    <source>
        <dbReference type="EMBL" id="ERN14599.1"/>
    </source>
</evidence>
<comment type="subcellular location">
    <subcellularLocation>
        <location evidence="1">Cytoplasm</location>
    </subcellularLocation>
</comment>
<dbReference type="OrthoDB" id="1424894at2759"/>
<dbReference type="PANTHER" id="PTHR14791">
    <property type="entry name" value="BOMB/KIRA PROTEINS"/>
    <property type="match status" value="1"/>
</dbReference>
<dbReference type="EMBL" id="KI392532">
    <property type="protein sequence ID" value="ERN14599.1"/>
    <property type="molecule type" value="Genomic_DNA"/>
</dbReference>
<evidence type="ECO:0000313" key="6">
    <source>
        <dbReference type="Proteomes" id="UP000017836"/>
    </source>
</evidence>
<name>U5CWS9_AMBTC</name>
<dbReference type="Gramene" id="ERN14599">
    <property type="protein sequence ID" value="ERN14599"/>
    <property type="gene ID" value="AMTR_s00038p00161690"/>
</dbReference>
<evidence type="ECO:0000259" key="4">
    <source>
        <dbReference type="PROSITE" id="PS50020"/>
    </source>
</evidence>
<dbReference type="eggNOG" id="ENOG502RZ0I">
    <property type="taxonomic scope" value="Eukaryota"/>
</dbReference>
<keyword evidence="2" id="KW-0963">Cytoplasm</keyword>
<dbReference type="OMA" id="IEPKDHM"/>